<sequence length="111" mass="12323">MRKAESMCLDEAAKLDGIQVSCPRNTNTPPTSTISHPTRRSKRRQDSSEGSIQPPHAKSTPQDLRDARHEIARSSHGRRDLWMHKNSSPHAQGHGVGLMWVSARSSECTKA</sequence>
<gene>
    <name evidence="2" type="ORF">DFP72DRAFT_1071231</name>
</gene>
<proteinExistence type="predicted"/>
<reference evidence="2 3" key="1">
    <citation type="submission" date="2020-07" db="EMBL/GenBank/DDBJ databases">
        <title>Comparative genomics of pyrophilous fungi reveals a link between fire events and developmental genes.</title>
        <authorList>
            <consortium name="DOE Joint Genome Institute"/>
            <person name="Steindorff A.S."/>
            <person name="Carver A."/>
            <person name="Calhoun S."/>
            <person name="Stillman K."/>
            <person name="Liu H."/>
            <person name="Lipzen A."/>
            <person name="Pangilinan J."/>
            <person name="Labutti K."/>
            <person name="Bruns T.D."/>
            <person name="Grigoriev I.V."/>
        </authorList>
    </citation>
    <scope>NUCLEOTIDE SEQUENCE [LARGE SCALE GENOMIC DNA]</scope>
    <source>
        <strain evidence="2 3">CBS 144469</strain>
    </source>
</reference>
<keyword evidence="3" id="KW-1185">Reference proteome</keyword>
<feature type="compositionally biased region" description="Polar residues" evidence="1">
    <location>
        <begin position="22"/>
        <end position="36"/>
    </location>
</feature>
<comment type="caution">
    <text evidence="2">The sequence shown here is derived from an EMBL/GenBank/DDBJ whole genome shotgun (WGS) entry which is preliminary data.</text>
</comment>
<name>A0A8H6HRS3_9AGAR</name>
<feature type="compositionally biased region" description="Basic and acidic residues" evidence="1">
    <location>
        <begin position="63"/>
        <end position="83"/>
    </location>
</feature>
<dbReference type="AlphaFoldDB" id="A0A8H6HRS3"/>
<accession>A0A8H6HRS3</accession>
<evidence type="ECO:0000313" key="3">
    <source>
        <dbReference type="Proteomes" id="UP000521943"/>
    </source>
</evidence>
<feature type="region of interest" description="Disordered" evidence="1">
    <location>
        <begin position="13"/>
        <end position="96"/>
    </location>
</feature>
<evidence type="ECO:0000313" key="2">
    <source>
        <dbReference type="EMBL" id="KAF6751556.1"/>
    </source>
</evidence>
<dbReference type="Proteomes" id="UP000521943">
    <property type="component" value="Unassembled WGS sequence"/>
</dbReference>
<evidence type="ECO:0000256" key="1">
    <source>
        <dbReference type="SAM" id="MobiDB-lite"/>
    </source>
</evidence>
<organism evidence="2 3">
    <name type="scientific">Ephemerocybe angulata</name>
    <dbReference type="NCBI Taxonomy" id="980116"/>
    <lineage>
        <taxon>Eukaryota</taxon>
        <taxon>Fungi</taxon>
        <taxon>Dikarya</taxon>
        <taxon>Basidiomycota</taxon>
        <taxon>Agaricomycotina</taxon>
        <taxon>Agaricomycetes</taxon>
        <taxon>Agaricomycetidae</taxon>
        <taxon>Agaricales</taxon>
        <taxon>Agaricineae</taxon>
        <taxon>Psathyrellaceae</taxon>
        <taxon>Ephemerocybe</taxon>
    </lineage>
</organism>
<protein>
    <submittedName>
        <fullName evidence="2">Uncharacterized protein</fullName>
    </submittedName>
</protein>
<dbReference type="EMBL" id="JACGCI010000049">
    <property type="protein sequence ID" value="KAF6751556.1"/>
    <property type="molecule type" value="Genomic_DNA"/>
</dbReference>